<organism evidence="2 3">
    <name type="scientific">Phenylobacterium zucineum (strain HLK1)</name>
    <dbReference type="NCBI Taxonomy" id="450851"/>
    <lineage>
        <taxon>Bacteria</taxon>
        <taxon>Pseudomonadati</taxon>
        <taxon>Pseudomonadota</taxon>
        <taxon>Alphaproteobacteria</taxon>
        <taxon>Caulobacterales</taxon>
        <taxon>Caulobacteraceae</taxon>
        <taxon>Phenylobacterium</taxon>
    </lineage>
</organism>
<dbReference type="eggNOG" id="ENOG50344NA">
    <property type="taxonomic scope" value="Bacteria"/>
</dbReference>
<name>B4R9Y8_PHEZH</name>
<sequence length="113" mass="11342">MRPILISAVLAAAAGGLGACASTGYDSYASACERDYQRNRAAATAAGAVIGGAAGAAVAKDDAAGAAIGAVAGGIIGNQLAKRDDPCGYGFGGYPVDPAYGYWDERRGRWVRR</sequence>
<evidence type="ECO:0000313" key="3">
    <source>
        <dbReference type="Proteomes" id="UP000001868"/>
    </source>
</evidence>
<proteinExistence type="predicted"/>
<protein>
    <recommendedName>
        <fullName evidence="4">17 kDa surface antigen</fullName>
    </recommendedName>
</protein>
<reference evidence="2 3" key="1">
    <citation type="journal article" date="2008" name="BMC Genomics">
        <title>Complete genome of Phenylobacterium zucineum - a novel facultative intracellular bacterium isolated from human erythroleukemia cell line K562.</title>
        <authorList>
            <person name="Luo Y."/>
            <person name="Xu X."/>
            <person name="Ding Z."/>
            <person name="Liu Z."/>
            <person name="Zhang B."/>
            <person name="Yan Z."/>
            <person name="Sun J."/>
            <person name="Hu S."/>
            <person name="Hu X."/>
        </authorList>
    </citation>
    <scope>NUCLEOTIDE SEQUENCE [LARGE SCALE GENOMIC DNA]</scope>
    <source>
        <strain evidence="2 3">HLK1</strain>
    </source>
</reference>
<feature type="signal peptide" evidence="1">
    <location>
        <begin position="1"/>
        <end position="21"/>
    </location>
</feature>
<dbReference type="Proteomes" id="UP000001868">
    <property type="component" value="Chromosome"/>
</dbReference>
<gene>
    <name evidence="2" type="ordered locus">PHZ_c3083</name>
</gene>
<feature type="chain" id="PRO_5002825212" description="17 kDa surface antigen" evidence="1">
    <location>
        <begin position="22"/>
        <end position="113"/>
    </location>
</feature>
<dbReference type="EMBL" id="CP000747">
    <property type="protein sequence ID" value="ACG79492.1"/>
    <property type="molecule type" value="Genomic_DNA"/>
</dbReference>
<dbReference type="AlphaFoldDB" id="B4R9Y8"/>
<dbReference type="RefSeq" id="WP_012523630.1">
    <property type="nucleotide sequence ID" value="NC_011144.1"/>
</dbReference>
<dbReference type="HOGENOM" id="CLU_2131102_0_0_5"/>
<accession>B4R9Y8</accession>
<dbReference type="KEGG" id="pzu:PHZ_c3083"/>
<dbReference type="PROSITE" id="PS51257">
    <property type="entry name" value="PROKAR_LIPOPROTEIN"/>
    <property type="match status" value="1"/>
</dbReference>
<keyword evidence="3" id="KW-1185">Reference proteome</keyword>
<evidence type="ECO:0000256" key="1">
    <source>
        <dbReference type="SAM" id="SignalP"/>
    </source>
</evidence>
<keyword evidence="1" id="KW-0732">Signal</keyword>
<evidence type="ECO:0000313" key="2">
    <source>
        <dbReference type="EMBL" id="ACG79492.1"/>
    </source>
</evidence>
<evidence type="ECO:0008006" key="4">
    <source>
        <dbReference type="Google" id="ProtNLM"/>
    </source>
</evidence>